<evidence type="ECO:0000313" key="4">
    <source>
        <dbReference type="Proteomes" id="UP001300692"/>
    </source>
</evidence>
<sequence>MKDSIEDFVKKHRSEFDDLEPRASMWDQIESQLDQNKEIPIEPKRNYLWMWKAAAVVFVCMTIGLLVERNWYTNDSTEVAEVQKQSEDIEQVESYYSGLIEKRKAEIRLAMERKDMVDEELLSDLDGLDSMYQDLKNELKRNKNNEKVVNAMIRNLQLRVEILNKQLEILDQLVKYEEDEKISI</sequence>
<dbReference type="EMBL" id="JAOYOD010000001">
    <property type="protein sequence ID" value="MCV9386924.1"/>
    <property type="molecule type" value="Genomic_DNA"/>
</dbReference>
<name>A0ABT3CTH9_9BACT</name>
<gene>
    <name evidence="3" type="ORF">N7U62_09640</name>
</gene>
<keyword evidence="4" id="KW-1185">Reference proteome</keyword>
<keyword evidence="2" id="KW-1133">Transmembrane helix</keyword>
<evidence type="ECO:0000256" key="1">
    <source>
        <dbReference type="SAM" id="Coils"/>
    </source>
</evidence>
<proteinExistence type="predicted"/>
<protein>
    <recommendedName>
        <fullName evidence="5">Anti-sigma factor</fullName>
    </recommendedName>
</protein>
<reference evidence="3 4" key="1">
    <citation type="submission" date="2022-10" db="EMBL/GenBank/DDBJ databases">
        <title>Comparative genomics and taxonomic characterization of three novel marine species of genus Reichenbachiella exhibiting antioxidant and polysaccharide degradation activities.</title>
        <authorList>
            <person name="Muhammad N."/>
            <person name="Lee Y.-J."/>
            <person name="Ko J."/>
            <person name="Kim S.-G."/>
        </authorList>
    </citation>
    <scope>NUCLEOTIDE SEQUENCE [LARGE SCALE GENOMIC DNA]</scope>
    <source>
        <strain evidence="3 4">ABR2-5</strain>
    </source>
</reference>
<organism evidence="3 4">
    <name type="scientific">Reichenbachiella ulvae</name>
    <dbReference type="NCBI Taxonomy" id="2980104"/>
    <lineage>
        <taxon>Bacteria</taxon>
        <taxon>Pseudomonadati</taxon>
        <taxon>Bacteroidota</taxon>
        <taxon>Cytophagia</taxon>
        <taxon>Cytophagales</taxon>
        <taxon>Reichenbachiellaceae</taxon>
        <taxon>Reichenbachiella</taxon>
    </lineage>
</organism>
<evidence type="ECO:0008006" key="5">
    <source>
        <dbReference type="Google" id="ProtNLM"/>
    </source>
</evidence>
<keyword evidence="2" id="KW-0472">Membrane</keyword>
<dbReference type="Proteomes" id="UP001300692">
    <property type="component" value="Unassembled WGS sequence"/>
</dbReference>
<accession>A0ABT3CTH9</accession>
<feature type="coiled-coil region" evidence="1">
    <location>
        <begin position="125"/>
        <end position="180"/>
    </location>
</feature>
<keyword evidence="2" id="KW-0812">Transmembrane</keyword>
<comment type="caution">
    <text evidence="3">The sequence shown here is derived from an EMBL/GenBank/DDBJ whole genome shotgun (WGS) entry which is preliminary data.</text>
</comment>
<keyword evidence="1" id="KW-0175">Coiled coil</keyword>
<dbReference type="RefSeq" id="WP_264137755.1">
    <property type="nucleotide sequence ID" value="NZ_JAOYOD010000001.1"/>
</dbReference>
<feature type="transmembrane region" description="Helical" evidence="2">
    <location>
        <begin position="49"/>
        <end position="67"/>
    </location>
</feature>
<evidence type="ECO:0000313" key="3">
    <source>
        <dbReference type="EMBL" id="MCV9386924.1"/>
    </source>
</evidence>
<evidence type="ECO:0000256" key="2">
    <source>
        <dbReference type="SAM" id="Phobius"/>
    </source>
</evidence>